<organism evidence="8 9">
    <name type="scientific">Rhizoclosmatium globosum</name>
    <dbReference type="NCBI Taxonomy" id="329046"/>
    <lineage>
        <taxon>Eukaryota</taxon>
        <taxon>Fungi</taxon>
        <taxon>Fungi incertae sedis</taxon>
        <taxon>Chytridiomycota</taxon>
        <taxon>Chytridiomycota incertae sedis</taxon>
        <taxon>Chytridiomycetes</taxon>
        <taxon>Chytridiales</taxon>
        <taxon>Chytriomycetaceae</taxon>
        <taxon>Rhizoclosmatium</taxon>
    </lineage>
</organism>
<evidence type="ECO:0000256" key="4">
    <source>
        <dbReference type="ARBA" id="ARBA00023235"/>
    </source>
</evidence>
<evidence type="ECO:0000256" key="5">
    <source>
        <dbReference type="ARBA" id="ARBA00023277"/>
    </source>
</evidence>
<dbReference type="PANTHER" id="PTHR43725:SF53">
    <property type="entry name" value="UDP-ARABINOSE 4-EPIMERASE 1"/>
    <property type="match status" value="1"/>
</dbReference>
<dbReference type="InterPro" id="IPR001509">
    <property type="entry name" value="Epimerase_deHydtase"/>
</dbReference>
<dbReference type="CDD" id="cd05247">
    <property type="entry name" value="UDP_G4E_1_SDR_e"/>
    <property type="match status" value="1"/>
</dbReference>
<evidence type="ECO:0000313" key="8">
    <source>
        <dbReference type="EMBL" id="ORY38796.1"/>
    </source>
</evidence>
<dbReference type="EMBL" id="MCGO01000042">
    <property type="protein sequence ID" value="ORY38796.1"/>
    <property type="molecule type" value="Genomic_DNA"/>
</dbReference>
<sequence>MTIMKVIVCGGAGYIGSHVVRELIRTKRYEVVVLDNLSAGHKESVPEGIPLEVGDVRDKVFLNSVFAKHKPQGLFHLCASISVGESVKDPLAYYENNVSGTVTLLQAMIKHDVKYFVFSSTAAVFGYPERSPVQDDDKQIPINPYGETKLAVETLLKWVEQAHSLKYVCLRYFNACGADETGEIGEDHADETHLIPLILQVPLGKRQKIFIFGDDYNTHDGTCIRDYVHVTDIANAHSMYIFNWMVIIYAVEHLAKTGKSEKFNLGSGQGYTVKEIVDAARKVTGHAIPAEIKERRAGDPDSLIAASTKAESVLGWKRKYQKVEDIVATAWKWHTTHPNGYETKK</sequence>
<comment type="cofactor">
    <cofactor evidence="1 6">
        <name>NAD(+)</name>
        <dbReference type="ChEBI" id="CHEBI:57540"/>
    </cofactor>
</comment>
<comment type="subunit">
    <text evidence="6">Homodimer.</text>
</comment>
<dbReference type="OrthoDB" id="9402762at2759"/>
<evidence type="ECO:0000313" key="9">
    <source>
        <dbReference type="Proteomes" id="UP000193642"/>
    </source>
</evidence>
<dbReference type="Pfam" id="PF01370">
    <property type="entry name" value="Epimerase"/>
    <property type="match status" value="1"/>
</dbReference>
<comment type="caution">
    <text evidence="8">The sequence shown here is derived from an EMBL/GenBank/DDBJ whole genome shotgun (WGS) entry which is preliminary data.</text>
</comment>
<dbReference type="AlphaFoldDB" id="A0A1Y2BVM5"/>
<dbReference type="Proteomes" id="UP000193642">
    <property type="component" value="Unassembled WGS sequence"/>
</dbReference>
<dbReference type="PANTHER" id="PTHR43725">
    <property type="entry name" value="UDP-GLUCOSE 4-EPIMERASE"/>
    <property type="match status" value="1"/>
</dbReference>
<reference evidence="8 9" key="1">
    <citation type="submission" date="2016-07" db="EMBL/GenBank/DDBJ databases">
        <title>Pervasive Adenine N6-methylation of Active Genes in Fungi.</title>
        <authorList>
            <consortium name="DOE Joint Genome Institute"/>
            <person name="Mondo S.J."/>
            <person name="Dannebaum R.O."/>
            <person name="Kuo R.C."/>
            <person name="Labutti K."/>
            <person name="Haridas S."/>
            <person name="Kuo A."/>
            <person name="Salamov A."/>
            <person name="Ahrendt S.R."/>
            <person name="Lipzen A."/>
            <person name="Sullivan W."/>
            <person name="Andreopoulos W.B."/>
            <person name="Clum A."/>
            <person name="Lindquist E."/>
            <person name="Daum C."/>
            <person name="Ramamoorthy G.K."/>
            <person name="Gryganskyi A."/>
            <person name="Culley D."/>
            <person name="Magnuson J.K."/>
            <person name="James T.Y."/>
            <person name="O'Malley M.A."/>
            <person name="Stajich J.E."/>
            <person name="Spatafora J.W."/>
            <person name="Visel A."/>
            <person name="Grigoriev I.V."/>
        </authorList>
    </citation>
    <scope>NUCLEOTIDE SEQUENCE [LARGE SCALE GENOMIC DNA]</scope>
    <source>
        <strain evidence="8 9">JEL800</strain>
    </source>
</reference>
<evidence type="ECO:0000256" key="2">
    <source>
        <dbReference type="ARBA" id="ARBA00007637"/>
    </source>
</evidence>
<evidence type="ECO:0000256" key="3">
    <source>
        <dbReference type="ARBA" id="ARBA00023027"/>
    </source>
</evidence>
<dbReference type="InterPro" id="IPR005886">
    <property type="entry name" value="UDP_G4E"/>
</dbReference>
<dbReference type="UniPathway" id="UPA00214"/>
<feature type="domain" description="NAD-dependent epimerase/dehydratase" evidence="7">
    <location>
        <begin position="6"/>
        <end position="241"/>
    </location>
</feature>
<keyword evidence="9" id="KW-1185">Reference proteome</keyword>
<evidence type="ECO:0000256" key="1">
    <source>
        <dbReference type="ARBA" id="ARBA00001911"/>
    </source>
</evidence>
<dbReference type="GO" id="GO:0006012">
    <property type="term" value="P:galactose metabolic process"/>
    <property type="evidence" value="ECO:0007669"/>
    <property type="project" value="UniProtKB-UniPathway"/>
</dbReference>
<keyword evidence="5 6" id="KW-0119">Carbohydrate metabolism</keyword>
<dbReference type="STRING" id="329046.A0A1Y2BVM5"/>
<gene>
    <name evidence="8" type="ORF">BCR33DRAFT_754489</name>
</gene>
<accession>A0A1Y2BVM5</accession>
<comment type="similarity">
    <text evidence="2 6">Belongs to the NAD(P)-dependent epimerase/dehydratase family.</text>
</comment>
<keyword evidence="3 6" id="KW-0520">NAD</keyword>
<proteinExistence type="inferred from homology"/>
<keyword evidence="4 6" id="KW-0413">Isomerase</keyword>
<dbReference type="SUPFAM" id="SSF51735">
    <property type="entry name" value="NAD(P)-binding Rossmann-fold domains"/>
    <property type="match status" value="1"/>
</dbReference>
<name>A0A1Y2BVM5_9FUNG</name>
<protein>
    <recommendedName>
        <fullName evidence="6">UDP-glucose 4-epimerase</fullName>
        <ecNumber evidence="6">5.1.3.2</ecNumber>
    </recommendedName>
</protein>
<dbReference type="NCBIfam" id="TIGR01179">
    <property type="entry name" value="galE"/>
    <property type="match status" value="1"/>
</dbReference>
<dbReference type="EC" id="5.1.3.2" evidence="6"/>
<dbReference type="Gene3D" id="3.40.50.720">
    <property type="entry name" value="NAD(P)-binding Rossmann-like Domain"/>
    <property type="match status" value="1"/>
</dbReference>
<dbReference type="InterPro" id="IPR036291">
    <property type="entry name" value="NAD(P)-bd_dom_sf"/>
</dbReference>
<dbReference type="Gene3D" id="3.90.25.10">
    <property type="entry name" value="UDP-galactose 4-epimerase, domain 1"/>
    <property type="match status" value="1"/>
</dbReference>
<comment type="catalytic activity">
    <reaction evidence="6">
        <text>UDP-alpha-D-glucose = UDP-alpha-D-galactose</text>
        <dbReference type="Rhea" id="RHEA:22168"/>
        <dbReference type="ChEBI" id="CHEBI:58885"/>
        <dbReference type="ChEBI" id="CHEBI:66914"/>
        <dbReference type="EC" id="5.1.3.2"/>
    </reaction>
</comment>
<dbReference type="GO" id="GO:0003978">
    <property type="term" value="F:UDP-glucose 4-epimerase activity"/>
    <property type="evidence" value="ECO:0007669"/>
    <property type="project" value="UniProtKB-UniRule"/>
</dbReference>
<evidence type="ECO:0000256" key="6">
    <source>
        <dbReference type="RuleBase" id="RU366046"/>
    </source>
</evidence>
<comment type="pathway">
    <text evidence="6">Carbohydrate metabolism; galactose metabolism.</text>
</comment>
<evidence type="ECO:0000259" key="7">
    <source>
        <dbReference type="Pfam" id="PF01370"/>
    </source>
</evidence>